<feature type="region of interest" description="Disordered" evidence="1">
    <location>
        <begin position="20"/>
        <end position="40"/>
    </location>
</feature>
<dbReference type="STRING" id="1016849.A0A0D1XBL5"/>
<dbReference type="GO" id="GO:0005975">
    <property type="term" value="P:carbohydrate metabolic process"/>
    <property type="evidence" value="ECO:0007669"/>
    <property type="project" value="InterPro"/>
</dbReference>
<evidence type="ECO:0000313" key="2">
    <source>
        <dbReference type="EMBL" id="KIV85306.1"/>
    </source>
</evidence>
<dbReference type="HOGENOM" id="CLU_039096_0_0_1"/>
<evidence type="ECO:0000256" key="1">
    <source>
        <dbReference type="SAM" id="MobiDB-lite"/>
    </source>
</evidence>
<sequence>MTSTNEPNLPKFIQAMESIYGPLPSPTDPKPSTWTPPETAEGHRGRYLWTDGFAVVNFLNLHRTTNDSRYLIFAMNLVTTVHNILGYTRDGNHRLPGATDDRPLNGGLRIGKHDDAGPDSDGQYFHYLTVWMFALDRMSLVTNDKWYNEQAVSLAKAVLPHFMINTSSARPRMYWKLSTDLSHPLVESEGNLDPIDGYVTYKLLQETSGDPDCLQDEIALLKKIVDTKWRDYSSSDTLDLGMTLWTAHWLASEEAWAATLSRRAIHCLRTLVQHGHFEESTRRRLAFREFGTALGVRAAFRISSETNSDDELAAIKHLPDQICKVWEDVGLVPVPTKQQQGRMAELLPITAVMYASALIPGMMCQQ</sequence>
<dbReference type="EMBL" id="KN846951">
    <property type="protein sequence ID" value="KIV85306.1"/>
    <property type="molecule type" value="Genomic_DNA"/>
</dbReference>
<dbReference type="Proteomes" id="UP000053599">
    <property type="component" value="Unassembled WGS sequence"/>
</dbReference>
<dbReference type="SUPFAM" id="SSF48208">
    <property type="entry name" value="Six-hairpin glycosidases"/>
    <property type="match status" value="1"/>
</dbReference>
<dbReference type="OrthoDB" id="302966at2759"/>
<dbReference type="InterPro" id="IPR008928">
    <property type="entry name" value="6-hairpin_glycosidase_sf"/>
</dbReference>
<organism evidence="2 3">
    <name type="scientific">Exophiala sideris</name>
    <dbReference type="NCBI Taxonomy" id="1016849"/>
    <lineage>
        <taxon>Eukaryota</taxon>
        <taxon>Fungi</taxon>
        <taxon>Dikarya</taxon>
        <taxon>Ascomycota</taxon>
        <taxon>Pezizomycotina</taxon>
        <taxon>Eurotiomycetes</taxon>
        <taxon>Chaetothyriomycetidae</taxon>
        <taxon>Chaetothyriales</taxon>
        <taxon>Herpotrichiellaceae</taxon>
        <taxon>Exophiala</taxon>
    </lineage>
</organism>
<dbReference type="AlphaFoldDB" id="A0A0D1XBL5"/>
<evidence type="ECO:0000313" key="3">
    <source>
        <dbReference type="Proteomes" id="UP000053599"/>
    </source>
</evidence>
<gene>
    <name evidence="2" type="ORF">PV11_01013</name>
</gene>
<accession>A0A0D1XBL5</accession>
<proteinExistence type="predicted"/>
<reference evidence="2 3" key="1">
    <citation type="submission" date="2015-01" db="EMBL/GenBank/DDBJ databases">
        <title>The Genome Sequence of Exophiala sideris CBS121828.</title>
        <authorList>
            <consortium name="The Broad Institute Genomics Platform"/>
            <person name="Cuomo C."/>
            <person name="de Hoog S."/>
            <person name="Gorbushina A."/>
            <person name="Stielow B."/>
            <person name="Teixiera M."/>
            <person name="Abouelleil A."/>
            <person name="Chapman S.B."/>
            <person name="Priest M."/>
            <person name="Young S.K."/>
            <person name="Wortman J."/>
            <person name="Nusbaum C."/>
            <person name="Birren B."/>
        </authorList>
    </citation>
    <scope>NUCLEOTIDE SEQUENCE [LARGE SCALE GENOMIC DNA]</scope>
    <source>
        <strain evidence="2 3">CBS 121828</strain>
    </source>
</reference>
<name>A0A0D1XBL5_9EURO</name>
<protein>
    <submittedName>
        <fullName evidence="2">Uncharacterized protein</fullName>
    </submittedName>
</protein>